<proteinExistence type="predicted"/>
<dbReference type="EMBL" id="CP013254">
    <property type="protein sequence ID" value="ALU40121.1"/>
    <property type="molecule type" value="Genomic_DNA"/>
</dbReference>
<dbReference type="InterPro" id="IPR010982">
    <property type="entry name" value="Lambda_DNA-bd_dom_sf"/>
</dbReference>
<dbReference type="Pfam" id="PF01381">
    <property type="entry name" value="HTH_3"/>
    <property type="match status" value="1"/>
</dbReference>
<organism evidence="2 3">
    <name type="scientific">Kocuria flava</name>
    <dbReference type="NCBI Taxonomy" id="446860"/>
    <lineage>
        <taxon>Bacteria</taxon>
        <taxon>Bacillati</taxon>
        <taxon>Actinomycetota</taxon>
        <taxon>Actinomycetes</taxon>
        <taxon>Micrococcales</taxon>
        <taxon>Micrococcaceae</taxon>
        <taxon>Kocuria</taxon>
    </lineage>
</organism>
<reference evidence="2 3" key="1">
    <citation type="submission" date="2015-11" db="EMBL/GenBank/DDBJ databases">
        <title>Complete Genome Sequence of Kocuria flava strain HO-9041.</title>
        <authorList>
            <person name="Zhou M."/>
            <person name="Dai J."/>
        </authorList>
    </citation>
    <scope>NUCLEOTIDE SEQUENCE [LARGE SCALE GENOMIC DNA]</scope>
    <source>
        <strain evidence="2 3">HO-9041</strain>
    </source>
</reference>
<dbReference type="SUPFAM" id="SSF47413">
    <property type="entry name" value="lambda repressor-like DNA-binding domains"/>
    <property type="match status" value="1"/>
</dbReference>
<sequence>MTSRARPEPRAATSSWPQEICRDPVSERARLFVLNLRRALAGATLREAAAATGVDHTTLSRILDGHVWPDGYTVARLEVRLERSLWPAWTG</sequence>
<accession>A0A0U3HG43</accession>
<protein>
    <recommendedName>
        <fullName evidence="1">HTH cro/C1-type domain-containing protein</fullName>
    </recommendedName>
</protein>
<evidence type="ECO:0000259" key="1">
    <source>
        <dbReference type="Pfam" id="PF01381"/>
    </source>
</evidence>
<gene>
    <name evidence="2" type="ORF">AS188_10620</name>
</gene>
<dbReference type="OrthoDB" id="4408411at2"/>
<evidence type="ECO:0000313" key="2">
    <source>
        <dbReference type="EMBL" id="ALU40121.1"/>
    </source>
</evidence>
<dbReference type="CDD" id="cd00093">
    <property type="entry name" value="HTH_XRE"/>
    <property type="match status" value="1"/>
</dbReference>
<name>A0A0U3HG43_9MICC</name>
<dbReference type="STRING" id="446860.AS188_10620"/>
<dbReference type="GO" id="GO:0003677">
    <property type="term" value="F:DNA binding"/>
    <property type="evidence" value="ECO:0007669"/>
    <property type="project" value="InterPro"/>
</dbReference>
<dbReference type="InterPro" id="IPR001387">
    <property type="entry name" value="Cro/C1-type_HTH"/>
</dbReference>
<dbReference type="Proteomes" id="UP000057181">
    <property type="component" value="Chromosome"/>
</dbReference>
<dbReference type="Gene3D" id="1.10.260.40">
    <property type="entry name" value="lambda repressor-like DNA-binding domains"/>
    <property type="match status" value="1"/>
</dbReference>
<evidence type="ECO:0000313" key="3">
    <source>
        <dbReference type="Proteomes" id="UP000057181"/>
    </source>
</evidence>
<dbReference type="RefSeq" id="WP_058858822.1">
    <property type="nucleotide sequence ID" value="NZ_BJZR01000005.1"/>
</dbReference>
<dbReference type="KEGG" id="kfv:AS188_10620"/>
<feature type="domain" description="HTH cro/C1-type" evidence="1">
    <location>
        <begin position="37"/>
        <end position="84"/>
    </location>
</feature>
<dbReference type="AlphaFoldDB" id="A0A0U3HG43"/>